<reference evidence="2" key="1">
    <citation type="submission" date="2021-07" db="EMBL/GenBank/DDBJ databases">
        <title>Complete genome sequencing of a Clostridium isolate.</title>
        <authorList>
            <person name="Ueki A."/>
            <person name="Tonouchi A."/>
        </authorList>
    </citation>
    <scope>NUCLEOTIDE SEQUENCE [LARGE SCALE GENOMIC DNA]</scope>
    <source>
        <strain evidence="2">C5S11</strain>
    </source>
</reference>
<name>A0ABM7T906_9CLOT</name>
<sequence>MENKSILIQSDEVTKNIMSEIQEDMINSISKVSSNMSEDIIEKLKPLEKKINDLKGNFQEFQEDDFEEKIEDLNNSILKITKSIEGTIEIAISNMVKEQNKVLFESIEERLAILGLKVVKDAALNKEAILNKIDDINVDKIEEKVELIEKSIEEKSALLEKSMEDNFENNNKVLLDKIRIINNKLEDKGALVELINSLQDELSINMEIIQEEVKWGNKSLFTRIFGKRR</sequence>
<gene>
    <name evidence="1" type="ORF">psyc5s11_14560</name>
</gene>
<evidence type="ECO:0000313" key="1">
    <source>
        <dbReference type="EMBL" id="BCZ45389.1"/>
    </source>
</evidence>
<accession>A0ABM7T906</accession>
<evidence type="ECO:0000313" key="2">
    <source>
        <dbReference type="Proteomes" id="UP000824633"/>
    </source>
</evidence>
<organism evidence="1 2">
    <name type="scientific">Clostridium gelidum</name>
    <dbReference type="NCBI Taxonomy" id="704125"/>
    <lineage>
        <taxon>Bacteria</taxon>
        <taxon>Bacillati</taxon>
        <taxon>Bacillota</taxon>
        <taxon>Clostridia</taxon>
        <taxon>Eubacteriales</taxon>
        <taxon>Clostridiaceae</taxon>
        <taxon>Clostridium</taxon>
    </lineage>
</organism>
<dbReference type="EMBL" id="AP024849">
    <property type="protein sequence ID" value="BCZ45389.1"/>
    <property type="molecule type" value="Genomic_DNA"/>
</dbReference>
<proteinExistence type="predicted"/>
<evidence type="ECO:0008006" key="3">
    <source>
        <dbReference type="Google" id="ProtNLM"/>
    </source>
</evidence>
<dbReference type="Proteomes" id="UP000824633">
    <property type="component" value="Chromosome"/>
</dbReference>
<dbReference type="RefSeq" id="WP_224036989.1">
    <property type="nucleotide sequence ID" value="NZ_AP024849.1"/>
</dbReference>
<keyword evidence="2" id="KW-1185">Reference proteome</keyword>
<protein>
    <recommendedName>
        <fullName evidence="3">Viral A-type inclusion protein</fullName>
    </recommendedName>
</protein>